<accession>A0A8H6A268</accession>
<sequence>MASSDISSIPTPAHCLADFCLIPVSPDFTFQKPSINPDATPGNTTRNLHADIYTTTSPHHNISDHAARPLNWIRPVPLIRSIKQIGTSSPSVSAQIADVQRLIEKSGLKYVMHSAGTTLEGPWDKVHQVIGQAHTLLHQQGVVRIQTDVRVGSRFV</sequence>
<dbReference type="PANTHER" id="PTHR33777:SF1">
    <property type="entry name" value="UPF0045 PROTEIN ECM15"/>
    <property type="match status" value="1"/>
</dbReference>
<evidence type="ECO:0000256" key="1">
    <source>
        <dbReference type="ARBA" id="ARBA00010272"/>
    </source>
</evidence>
<dbReference type="SUPFAM" id="SSF89957">
    <property type="entry name" value="MTH1187/YkoF-like"/>
    <property type="match status" value="1"/>
</dbReference>
<evidence type="ECO:0000313" key="4">
    <source>
        <dbReference type="Proteomes" id="UP000541154"/>
    </source>
</evidence>
<proteinExistence type="inferred from homology"/>
<reference evidence="3 4" key="1">
    <citation type="submission" date="2019-04" db="EMBL/GenBank/DDBJ databases">
        <title>Aspergillus burnettii sp. nov., novel species from soil in southeast Queensland.</title>
        <authorList>
            <person name="Gilchrist C.L.M."/>
            <person name="Pitt J.I."/>
            <person name="Lange L."/>
            <person name="Lacey H.J."/>
            <person name="Vuong D."/>
            <person name="Midgley D.J."/>
            <person name="Greenfield P."/>
            <person name="Bradbury M."/>
            <person name="Lacey E."/>
            <person name="Busk P.K."/>
            <person name="Pilgaard B."/>
            <person name="Chooi Y.H."/>
            <person name="Piggott A.M."/>
        </authorList>
    </citation>
    <scope>NUCLEOTIDE SEQUENCE [LARGE SCALE GENOMIC DNA]</scope>
    <source>
        <strain evidence="3 4">FRR 5400</strain>
    </source>
</reference>
<gene>
    <name evidence="3" type="ORF">ETB97_003145</name>
</gene>
<dbReference type="PANTHER" id="PTHR33777">
    <property type="entry name" value="UPF0045 PROTEIN ECM15"/>
    <property type="match status" value="1"/>
</dbReference>
<keyword evidence="4" id="KW-1185">Reference proteome</keyword>
<feature type="domain" description="Thiamine-binding protein" evidence="2">
    <location>
        <begin position="85"/>
        <end position="154"/>
    </location>
</feature>
<dbReference type="InterPro" id="IPR029756">
    <property type="entry name" value="MTH1187/YkoF-like"/>
</dbReference>
<comment type="caution">
    <text evidence="3">The sequence shown here is derived from an EMBL/GenBank/DDBJ whole genome shotgun (WGS) entry which is preliminary data.</text>
</comment>
<evidence type="ECO:0000313" key="3">
    <source>
        <dbReference type="EMBL" id="KAF5859240.1"/>
    </source>
</evidence>
<dbReference type="GO" id="GO:0005829">
    <property type="term" value="C:cytosol"/>
    <property type="evidence" value="ECO:0007669"/>
    <property type="project" value="TreeGrafter"/>
</dbReference>
<dbReference type="EMBL" id="SPNV01000172">
    <property type="protein sequence ID" value="KAF5859240.1"/>
    <property type="molecule type" value="Genomic_DNA"/>
</dbReference>
<name>A0A8H6A268_PETAA</name>
<dbReference type="NCBIfam" id="TIGR00106">
    <property type="entry name" value="MTH1187 family thiamine-binding protein"/>
    <property type="match status" value="1"/>
</dbReference>
<protein>
    <recommendedName>
        <fullName evidence="2">Thiamine-binding protein domain-containing protein</fullName>
    </recommendedName>
</protein>
<dbReference type="AlphaFoldDB" id="A0A8H6A268"/>
<dbReference type="InterPro" id="IPR051614">
    <property type="entry name" value="UPF0045_domain"/>
</dbReference>
<comment type="similarity">
    <text evidence="1">Belongs to the UPF0045 family.</text>
</comment>
<evidence type="ECO:0000259" key="2">
    <source>
        <dbReference type="Pfam" id="PF01910"/>
    </source>
</evidence>
<dbReference type="Pfam" id="PF01910">
    <property type="entry name" value="Thiamine_BP"/>
    <property type="match status" value="1"/>
</dbReference>
<dbReference type="InterPro" id="IPR002767">
    <property type="entry name" value="Thiamine_BP"/>
</dbReference>
<dbReference type="Proteomes" id="UP000541154">
    <property type="component" value="Unassembled WGS sequence"/>
</dbReference>
<dbReference type="Gene3D" id="3.30.70.930">
    <property type="match status" value="1"/>
</dbReference>
<organism evidence="3 4">
    <name type="scientific">Petromyces alliaceus</name>
    <name type="common">Aspergillus alliaceus</name>
    <dbReference type="NCBI Taxonomy" id="209559"/>
    <lineage>
        <taxon>Eukaryota</taxon>
        <taxon>Fungi</taxon>
        <taxon>Dikarya</taxon>
        <taxon>Ascomycota</taxon>
        <taxon>Pezizomycotina</taxon>
        <taxon>Eurotiomycetes</taxon>
        <taxon>Eurotiomycetidae</taxon>
        <taxon>Eurotiales</taxon>
        <taxon>Aspergillaceae</taxon>
        <taxon>Aspergillus</taxon>
        <taxon>Aspergillus subgen. Circumdati</taxon>
    </lineage>
</organism>